<name>A0ABV9JIY7_9GAMM</name>
<dbReference type="SUPFAM" id="SSF51735">
    <property type="entry name" value="NAD(P)-binding Rossmann-fold domains"/>
    <property type="match status" value="1"/>
</dbReference>
<dbReference type="InterPro" id="IPR050838">
    <property type="entry name" value="Ketopantoate_reductase"/>
</dbReference>
<dbReference type="InterPro" id="IPR003710">
    <property type="entry name" value="ApbA"/>
</dbReference>
<dbReference type="Pfam" id="PF02558">
    <property type="entry name" value="ApbA"/>
    <property type="match status" value="1"/>
</dbReference>
<dbReference type="PANTHER" id="PTHR43765:SF2">
    <property type="entry name" value="2-DEHYDROPANTOATE 2-REDUCTASE"/>
    <property type="match status" value="1"/>
</dbReference>
<evidence type="ECO:0000256" key="3">
    <source>
        <dbReference type="ARBA" id="ARBA00013014"/>
    </source>
</evidence>
<evidence type="ECO:0000313" key="13">
    <source>
        <dbReference type="Proteomes" id="UP001595962"/>
    </source>
</evidence>
<dbReference type="Pfam" id="PF08546">
    <property type="entry name" value="ApbA_C"/>
    <property type="match status" value="1"/>
</dbReference>
<dbReference type="GO" id="GO:0008677">
    <property type="term" value="F:2-dehydropantoate 2-reductase activity"/>
    <property type="evidence" value="ECO:0007669"/>
    <property type="project" value="UniProtKB-EC"/>
</dbReference>
<evidence type="ECO:0000256" key="9">
    <source>
        <dbReference type="ARBA" id="ARBA00048793"/>
    </source>
</evidence>
<dbReference type="InterPro" id="IPR036291">
    <property type="entry name" value="NAD(P)-bd_dom_sf"/>
</dbReference>
<protein>
    <recommendedName>
        <fullName evidence="4">2-dehydropantoate 2-reductase</fullName>
        <ecNumber evidence="3">1.1.1.169</ecNumber>
    </recommendedName>
    <alternativeName>
        <fullName evidence="8">Ketopantoate reductase</fullName>
    </alternativeName>
</protein>
<comment type="similarity">
    <text evidence="2">Belongs to the ketopantoate reductase family.</text>
</comment>
<comment type="catalytic activity">
    <reaction evidence="9">
        <text>(R)-pantoate + NADP(+) = 2-dehydropantoate + NADPH + H(+)</text>
        <dbReference type="Rhea" id="RHEA:16233"/>
        <dbReference type="ChEBI" id="CHEBI:11561"/>
        <dbReference type="ChEBI" id="CHEBI:15378"/>
        <dbReference type="ChEBI" id="CHEBI:15980"/>
        <dbReference type="ChEBI" id="CHEBI:57783"/>
        <dbReference type="ChEBI" id="CHEBI:58349"/>
        <dbReference type="EC" id="1.1.1.169"/>
    </reaction>
</comment>
<dbReference type="SUPFAM" id="SSF48179">
    <property type="entry name" value="6-phosphogluconate dehydrogenase C-terminal domain-like"/>
    <property type="match status" value="1"/>
</dbReference>
<evidence type="ECO:0000256" key="4">
    <source>
        <dbReference type="ARBA" id="ARBA00019465"/>
    </source>
</evidence>
<dbReference type="PANTHER" id="PTHR43765">
    <property type="entry name" value="2-DEHYDROPANTOATE 2-REDUCTASE-RELATED"/>
    <property type="match status" value="1"/>
</dbReference>
<keyword evidence="13" id="KW-1185">Reference proteome</keyword>
<evidence type="ECO:0000256" key="5">
    <source>
        <dbReference type="ARBA" id="ARBA00022655"/>
    </source>
</evidence>
<keyword evidence="5" id="KW-0566">Pantothenate biosynthesis</keyword>
<feature type="domain" description="Ketopantoate reductase N-terminal" evidence="10">
    <location>
        <begin position="24"/>
        <end position="169"/>
    </location>
</feature>
<dbReference type="Proteomes" id="UP001595962">
    <property type="component" value="Unassembled WGS sequence"/>
</dbReference>
<evidence type="ECO:0000256" key="6">
    <source>
        <dbReference type="ARBA" id="ARBA00022857"/>
    </source>
</evidence>
<evidence type="ECO:0000256" key="8">
    <source>
        <dbReference type="ARBA" id="ARBA00032024"/>
    </source>
</evidence>
<evidence type="ECO:0000256" key="7">
    <source>
        <dbReference type="ARBA" id="ARBA00023002"/>
    </source>
</evidence>
<gene>
    <name evidence="12" type="ORF">ACFO3I_05580</name>
</gene>
<evidence type="ECO:0000256" key="1">
    <source>
        <dbReference type="ARBA" id="ARBA00004994"/>
    </source>
</evidence>
<comment type="caution">
    <text evidence="12">The sequence shown here is derived from an EMBL/GenBank/DDBJ whole genome shotgun (WGS) entry which is preliminary data.</text>
</comment>
<evidence type="ECO:0000259" key="10">
    <source>
        <dbReference type="Pfam" id="PF02558"/>
    </source>
</evidence>
<dbReference type="InterPro" id="IPR008927">
    <property type="entry name" value="6-PGluconate_DH-like_C_sf"/>
</dbReference>
<keyword evidence="7 12" id="KW-0560">Oxidoreductase</keyword>
<dbReference type="InterPro" id="IPR013328">
    <property type="entry name" value="6PGD_dom2"/>
</dbReference>
<comment type="pathway">
    <text evidence="1">Cofactor biosynthesis; (R)-pantothenate biosynthesis; (R)-pantoate from 3-methyl-2-oxobutanoate: step 2/2.</text>
</comment>
<proteinExistence type="inferred from homology"/>
<accession>A0ABV9JIY7</accession>
<dbReference type="Gene3D" id="3.40.50.720">
    <property type="entry name" value="NAD(P)-binding Rossmann-like Domain"/>
    <property type="match status" value="1"/>
</dbReference>
<dbReference type="InterPro" id="IPR013332">
    <property type="entry name" value="KPR_N"/>
</dbReference>
<evidence type="ECO:0000259" key="11">
    <source>
        <dbReference type="Pfam" id="PF08546"/>
    </source>
</evidence>
<evidence type="ECO:0000313" key="12">
    <source>
        <dbReference type="EMBL" id="MFC4654492.1"/>
    </source>
</evidence>
<dbReference type="NCBIfam" id="TIGR00745">
    <property type="entry name" value="apbA_panE"/>
    <property type="match status" value="1"/>
</dbReference>
<dbReference type="EC" id="1.1.1.169" evidence="3"/>
<feature type="domain" description="Ketopantoate reductase C-terminal" evidence="11">
    <location>
        <begin position="195"/>
        <end position="335"/>
    </location>
</feature>
<dbReference type="Gene3D" id="1.10.1040.10">
    <property type="entry name" value="N-(1-d-carboxylethyl)-l-norvaline Dehydrogenase, domain 2"/>
    <property type="match status" value="1"/>
</dbReference>
<reference evidence="13" key="1">
    <citation type="journal article" date="2019" name="Int. J. Syst. Evol. Microbiol.">
        <title>The Global Catalogue of Microorganisms (GCM) 10K type strain sequencing project: providing services to taxonomists for standard genome sequencing and annotation.</title>
        <authorList>
            <consortium name="The Broad Institute Genomics Platform"/>
            <consortium name="The Broad Institute Genome Sequencing Center for Infectious Disease"/>
            <person name="Wu L."/>
            <person name="Ma J."/>
        </authorList>
    </citation>
    <scope>NUCLEOTIDE SEQUENCE [LARGE SCALE GENOMIC DNA]</scope>
    <source>
        <strain evidence="13">DT28</strain>
    </source>
</reference>
<dbReference type="EMBL" id="JBHSGB010000005">
    <property type="protein sequence ID" value="MFC4654492.1"/>
    <property type="molecule type" value="Genomic_DNA"/>
</dbReference>
<organism evidence="12 13">
    <name type="scientific">Rheinheimera marina</name>
    <dbReference type="NCBI Taxonomy" id="1774958"/>
    <lineage>
        <taxon>Bacteria</taxon>
        <taxon>Pseudomonadati</taxon>
        <taxon>Pseudomonadota</taxon>
        <taxon>Gammaproteobacteria</taxon>
        <taxon>Chromatiales</taxon>
        <taxon>Chromatiaceae</taxon>
        <taxon>Rheinheimera</taxon>
    </lineage>
</organism>
<dbReference type="RefSeq" id="WP_377332422.1">
    <property type="nucleotide sequence ID" value="NZ_JBHSGB010000005.1"/>
</dbReference>
<sequence>MPSVSNSQTDNKAAAIGAALPRLVVLGAGSIGCYLGVLAAQSGRFQVSFIGREALALEAAVYGFTAQDLDLRCHTLGSPAVFTSLEALRGADLVLCAVKAVALNELLPQLVDFLRPDTEIIALQNGVAIQTWYQQFLPQQVARAIVPFNVVKAGPGLYARTSGAAMVWSEPATVLQRQLMSALSSADLTSAATEDIQAAELGKLLLNLNNAINALCGLPLREQLMQRPYRQLLAGAMDELLRLCRRRKLGLHSYTKVPNRLLPVLLRLPDGLFRVIARSMLDINPQARSSMWDDLQAGRPTEIDYLNGAVVALAEEAGLTAPLNQALVSLVRQKQQGQAVSLTPQQAQQLLAL</sequence>
<keyword evidence="6" id="KW-0521">NADP</keyword>
<evidence type="ECO:0000256" key="2">
    <source>
        <dbReference type="ARBA" id="ARBA00007870"/>
    </source>
</evidence>
<dbReference type="InterPro" id="IPR013752">
    <property type="entry name" value="KPA_reductase"/>
</dbReference>